<dbReference type="NCBIfam" id="TIGR01439">
    <property type="entry name" value="lp_hng_hel_AbrB"/>
    <property type="match status" value="1"/>
</dbReference>
<dbReference type="GO" id="GO:0003677">
    <property type="term" value="F:DNA binding"/>
    <property type="evidence" value="ECO:0007669"/>
    <property type="project" value="UniProtKB-UniRule"/>
</dbReference>
<protein>
    <recommendedName>
        <fullName evidence="2">SpoVT-AbrB domain-containing protein</fullName>
    </recommendedName>
</protein>
<dbReference type="PROSITE" id="PS51740">
    <property type="entry name" value="SPOVT_ABRB"/>
    <property type="match status" value="1"/>
</dbReference>
<gene>
    <name evidence="3" type="ORF">ER308_17340</name>
</gene>
<organism evidence="3 4">
    <name type="scientific">Egibacter rhizosphaerae</name>
    <dbReference type="NCBI Taxonomy" id="1670831"/>
    <lineage>
        <taxon>Bacteria</taxon>
        <taxon>Bacillati</taxon>
        <taxon>Actinomycetota</taxon>
        <taxon>Nitriliruptoria</taxon>
        <taxon>Egibacterales</taxon>
        <taxon>Egibacteraceae</taxon>
        <taxon>Egibacter</taxon>
    </lineage>
</organism>
<evidence type="ECO:0000313" key="3">
    <source>
        <dbReference type="EMBL" id="QBI21161.1"/>
    </source>
</evidence>
<dbReference type="InterPro" id="IPR007159">
    <property type="entry name" value="SpoVT-AbrB_dom"/>
</dbReference>
<dbReference type="Gene3D" id="2.10.260.10">
    <property type="match status" value="1"/>
</dbReference>
<evidence type="ECO:0000259" key="2">
    <source>
        <dbReference type="PROSITE" id="PS51740"/>
    </source>
</evidence>
<keyword evidence="4" id="KW-1185">Reference proteome</keyword>
<name>A0A411YJ34_9ACTN</name>
<dbReference type="EMBL" id="CP036402">
    <property type="protein sequence ID" value="QBI21161.1"/>
    <property type="molecule type" value="Genomic_DNA"/>
</dbReference>
<dbReference type="SMART" id="SM00966">
    <property type="entry name" value="SpoVT_AbrB"/>
    <property type="match status" value="1"/>
</dbReference>
<keyword evidence="1" id="KW-0238">DNA-binding</keyword>
<dbReference type="AlphaFoldDB" id="A0A411YJ34"/>
<sequence length="85" mass="9039">MAVDVKVDAQGRVVIPRAERERLGLSEGGALELISTPEGVLLERRRGATVTSDEEGLPSVTIDDLGTVSSADAVEALHAQRDDDR</sequence>
<reference evidence="3 4" key="1">
    <citation type="submission" date="2019-01" db="EMBL/GenBank/DDBJ databases">
        <title>Egibacter rhizosphaerae EGI 80759T.</title>
        <authorList>
            <person name="Chen D.-D."/>
            <person name="Tian Y."/>
            <person name="Jiao J.-Y."/>
            <person name="Zhang X.-T."/>
            <person name="Zhang Y.-G."/>
            <person name="Zhang Y."/>
            <person name="Xiao M."/>
            <person name="Shu W.-S."/>
            <person name="Li W.-J."/>
        </authorList>
    </citation>
    <scope>NUCLEOTIDE SEQUENCE [LARGE SCALE GENOMIC DNA]</scope>
    <source>
        <strain evidence="3 4">EGI 80759</strain>
    </source>
</reference>
<dbReference type="Pfam" id="PF04014">
    <property type="entry name" value="MazE_antitoxin"/>
    <property type="match status" value="1"/>
</dbReference>
<dbReference type="RefSeq" id="WP_131156154.1">
    <property type="nucleotide sequence ID" value="NZ_CP036402.1"/>
</dbReference>
<dbReference type="InterPro" id="IPR037914">
    <property type="entry name" value="SpoVT-AbrB_sf"/>
</dbReference>
<dbReference type="Proteomes" id="UP000291469">
    <property type="component" value="Chromosome"/>
</dbReference>
<accession>A0A411YJ34</accession>
<evidence type="ECO:0000256" key="1">
    <source>
        <dbReference type="PROSITE-ProRule" id="PRU01076"/>
    </source>
</evidence>
<evidence type="ECO:0000313" key="4">
    <source>
        <dbReference type="Proteomes" id="UP000291469"/>
    </source>
</evidence>
<dbReference type="SUPFAM" id="SSF89447">
    <property type="entry name" value="AbrB/MazE/MraZ-like"/>
    <property type="match status" value="1"/>
</dbReference>
<proteinExistence type="predicted"/>
<feature type="domain" description="SpoVT-AbrB" evidence="2">
    <location>
        <begin position="2"/>
        <end position="48"/>
    </location>
</feature>
<dbReference type="KEGG" id="erz:ER308_17340"/>
<dbReference type="OrthoDB" id="33406at2"/>